<reference evidence="2" key="2">
    <citation type="journal article" date="2021" name="Int. J. Syst. Evol. Microbiol.">
        <title>Bradyrhizobium septentrionale sp. nov. (sv. septentrionale) and Bradyrhizobium quebecense sp. nov. (sv. septentrionale) associated with legumes native to Canada possess rearranged symbiosis genes and numerous insertion sequences.</title>
        <authorList>
            <person name="Bromfield E.S.P."/>
            <person name="Cloutier S."/>
        </authorList>
    </citation>
    <scope>NUCLEOTIDE SEQUENCE</scope>
    <source>
        <strain evidence="2">5S5</strain>
    </source>
</reference>
<dbReference type="EMBL" id="CP147711">
    <property type="protein sequence ID" value="WXC76766.1"/>
    <property type="molecule type" value="Genomic_DNA"/>
</dbReference>
<reference evidence="2" key="3">
    <citation type="submission" date="2024-03" db="EMBL/GenBank/DDBJ databases">
        <authorList>
            <person name="Bromfield E.S.P."/>
            <person name="Cloutier S."/>
        </authorList>
    </citation>
    <scope>NUCLEOTIDE SEQUENCE</scope>
    <source>
        <strain evidence="2">5S5</strain>
    </source>
</reference>
<dbReference type="AlphaFoldDB" id="A0A973W198"/>
<sequence>MPLAPPTLALPTLAPPTLGYDLTLLKTAPPRGTEHDHGWCYGLPPGIRTERWPLSPHDGFPMQHCFTLRIPVQYRTKGDAYVALAMFADQQYDEPDEIDAVAQYLAAETIERPADPHLLPYFAYRQHRHPMEFRMKDIIDHNFAAIWLTDAEFIGPLCRPPKLAGNPLLEANAPPRWLENGAARTAFDAQVGRTTSVDELEKRYWYRLFGRVPETGHHAFGIALAPRDNDPNVGKPPRDHLLHKGALGDYIAPYGEDGKARGLERLHGRNHLGGTMFPNQWTPKFSATYLEIEEHFGGFNFGGGNGQLDLASMEFDWACG</sequence>
<evidence type="ECO:0000313" key="1">
    <source>
        <dbReference type="EMBL" id="NVI45290.1"/>
    </source>
</evidence>
<gene>
    <name evidence="1" type="ORF">HAP48_020455</name>
    <name evidence="2" type="ORF">WDK88_25160</name>
</gene>
<dbReference type="EMBL" id="JAAOLE020000001">
    <property type="protein sequence ID" value="NVI45290.1"/>
    <property type="molecule type" value="Genomic_DNA"/>
</dbReference>
<evidence type="ECO:0000313" key="3">
    <source>
        <dbReference type="Proteomes" id="UP001432046"/>
    </source>
</evidence>
<evidence type="ECO:0000313" key="2">
    <source>
        <dbReference type="EMBL" id="WXC76766.1"/>
    </source>
</evidence>
<protein>
    <submittedName>
        <fullName evidence="1">Uncharacterized protein</fullName>
    </submittedName>
</protein>
<dbReference type="RefSeq" id="WP_166204670.1">
    <property type="nucleotide sequence ID" value="NZ_CP088285.1"/>
</dbReference>
<proteinExistence type="predicted"/>
<keyword evidence="3" id="KW-1185">Reference proteome</keyword>
<reference evidence="1" key="1">
    <citation type="submission" date="2020-06" db="EMBL/GenBank/DDBJ databases">
        <title>Whole Genome Sequence of Bradyrhizobium sp. Strain 1S1.</title>
        <authorList>
            <person name="Bromfield E.S.P."/>
            <person name="Cloutier S."/>
        </authorList>
    </citation>
    <scope>NUCLEOTIDE SEQUENCE [LARGE SCALE GENOMIC DNA]</scope>
    <source>
        <strain evidence="1">1S1</strain>
    </source>
</reference>
<organism evidence="1">
    <name type="scientific">Bradyrhizobium septentrionale</name>
    <dbReference type="NCBI Taxonomy" id="1404411"/>
    <lineage>
        <taxon>Bacteria</taxon>
        <taxon>Pseudomonadati</taxon>
        <taxon>Pseudomonadota</taxon>
        <taxon>Alphaproteobacteria</taxon>
        <taxon>Hyphomicrobiales</taxon>
        <taxon>Nitrobacteraceae</taxon>
        <taxon>Bradyrhizobium</taxon>
    </lineage>
</organism>
<name>A0A973W198_9BRAD</name>
<dbReference type="Proteomes" id="UP001432046">
    <property type="component" value="Chromosome"/>
</dbReference>
<accession>A0A973W198</accession>